<keyword evidence="1" id="KW-0472">Membrane</keyword>
<proteinExistence type="predicted"/>
<protein>
    <recommendedName>
        <fullName evidence="4">ECF transporter S component</fullName>
    </recommendedName>
</protein>
<sequence>MKKQLITLITSIVSVIVTYLLNHHLALGPFFANGIVGLSGALLFPKWAGGIYIASFVGMSSTEIIPTLGSAFWAGIIVGLVFANTSPVFDGLGGKGGITAATSVLLYRILLLLIGS</sequence>
<dbReference type="OrthoDB" id="1957900at2"/>
<feature type="transmembrane region" description="Helical" evidence="1">
    <location>
        <begin position="64"/>
        <end position="84"/>
    </location>
</feature>
<dbReference type="EMBL" id="CP001034">
    <property type="protein sequence ID" value="ACB84298.1"/>
    <property type="molecule type" value="Genomic_DNA"/>
</dbReference>
<accession>B2A7A4</accession>
<evidence type="ECO:0000313" key="3">
    <source>
        <dbReference type="Proteomes" id="UP000001683"/>
    </source>
</evidence>
<reference evidence="2 3" key="2">
    <citation type="journal article" date="2011" name="J. Bacteriol.">
        <title>Complete genome sequence of the anaerobic, halophilic alkalithermophile Natranaerobius thermophilus JW/NM-WN-LF.</title>
        <authorList>
            <person name="Zhao B."/>
            <person name="Mesbah N.M."/>
            <person name="Dalin E."/>
            <person name="Goodwin L."/>
            <person name="Nolan M."/>
            <person name="Pitluck S."/>
            <person name="Chertkov O."/>
            <person name="Brettin T.S."/>
            <person name="Han J."/>
            <person name="Larimer F.W."/>
            <person name="Land M.L."/>
            <person name="Hauser L."/>
            <person name="Kyrpides N."/>
            <person name="Wiegel J."/>
        </authorList>
    </citation>
    <scope>NUCLEOTIDE SEQUENCE [LARGE SCALE GENOMIC DNA]</scope>
    <source>
        <strain evidence="3">ATCC BAA-1301 / DSM 18059 / JW/NM-WN-LF</strain>
    </source>
</reference>
<dbReference type="InParanoid" id="B2A7A4"/>
<evidence type="ECO:0008006" key="4">
    <source>
        <dbReference type="Google" id="ProtNLM"/>
    </source>
</evidence>
<evidence type="ECO:0000313" key="2">
    <source>
        <dbReference type="EMBL" id="ACB84298.1"/>
    </source>
</evidence>
<reference evidence="2 3" key="1">
    <citation type="submission" date="2008-04" db="EMBL/GenBank/DDBJ databases">
        <title>Complete sequence of chromosome of Natranaerobius thermophilus JW/NM-WN-LF.</title>
        <authorList>
            <consortium name="US DOE Joint Genome Institute"/>
            <person name="Copeland A."/>
            <person name="Lucas S."/>
            <person name="Lapidus A."/>
            <person name="Glavina del Rio T."/>
            <person name="Dalin E."/>
            <person name="Tice H."/>
            <person name="Bruce D."/>
            <person name="Goodwin L."/>
            <person name="Pitluck S."/>
            <person name="Chertkov O."/>
            <person name="Brettin T."/>
            <person name="Detter J.C."/>
            <person name="Han C."/>
            <person name="Kuske C.R."/>
            <person name="Schmutz J."/>
            <person name="Larimer F."/>
            <person name="Land M."/>
            <person name="Hauser L."/>
            <person name="Kyrpides N."/>
            <person name="Lykidis A."/>
            <person name="Mesbah N.M."/>
            <person name="Wiegel J."/>
        </authorList>
    </citation>
    <scope>NUCLEOTIDE SEQUENCE [LARGE SCALE GENOMIC DNA]</scope>
    <source>
        <strain evidence="3">ATCC BAA-1301 / DSM 18059 / JW/NM-WN-LF</strain>
    </source>
</reference>
<keyword evidence="1" id="KW-0812">Transmembrane</keyword>
<name>B2A7A4_NATTJ</name>
<evidence type="ECO:0000256" key="1">
    <source>
        <dbReference type="SAM" id="Phobius"/>
    </source>
</evidence>
<feature type="transmembrane region" description="Helical" evidence="1">
    <location>
        <begin position="96"/>
        <end position="114"/>
    </location>
</feature>
<gene>
    <name evidence="2" type="ordered locus">Nther_0706</name>
</gene>
<feature type="transmembrane region" description="Helical" evidence="1">
    <location>
        <begin position="5"/>
        <end position="21"/>
    </location>
</feature>
<keyword evidence="3" id="KW-1185">Reference proteome</keyword>
<dbReference type="KEGG" id="nth:Nther_0706"/>
<organism evidence="2 3">
    <name type="scientific">Natranaerobius thermophilus (strain ATCC BAA-1301 / DSM 18059 / JW/NM-WN-LF)</name>
    <dbReference type="NCBI Taxonomy" id="457570"/>
    <lineage>
        <taxon>Bacteria</taxon>
        <taxon>Bacillati</taxon>
        <taxon>Bacillota</taxon>
        <taxon>Clostridia</taxon>
        <taxon>Natranaerobiales</taxon>
        <taxon>Natranaerobiaceae</taxon>
        <taxon>Natranaerobius</taxon>
    </lineage>
</organism>
<dbReference type="AlphaFoldDB" id="B2A7A4"/>
<dbReference type="HOGENOM" id="CLU_141496_1_0_9"/>
<dbReference type="RefSeq" id="WP_012447182.1">
    <property type="nucleotide sequence ID" value="NC_010718.1"/>
</dbReference>
<dbReference type="Proteomes" id="UP000001683">
    <property type="component" value="Chromosome"/>
</dbReference>
<dbReference type="eggNOG" id="ENOG5032U9N">
    <property type="taxonomic scope" value="Bacteria"/>
</dbReference>
<keyword evidence="1" id="KW-1133">Transmembrane helix</keyword>